<gene>
    <name evidence="1" type="ORF">MENTE1834_LOCUS2801</name>
</gene>
<protein>
    <submittedName>
        <fullName evidence="1">Uncharacterized protein</fullName>
    </submittedName>
</protein>
<dbReference type="EMBL" id="CAVMJV010000002">
    <property type="protein sequence ID" value="CAK5014737.1"/>
    <property type="molecule type" value="Genomic_DNA"/>
</dbReference>
<name>A0ACB0XRN2_MELEN</name>
<reference evidence="1" key="1">
    <citation type="submission" date="2023-11" db="EMBL/GenBank/DDBJ databases">
        <authorList>
            <person name="Poullet M."/>
        </authorList>
    </citation>
    <scope>NUCLEOTIDE SEQUENCE</scope>
    <source>
        <strain evidence="1">E1834</strain>
    </source>
</reference>
<evidence type="ECO:0000313" key="2">
    <source>
        <dbReference type="Proteomes" id="UP001497535"/>
    </source>
</evidence>
<comment type="caution">
    <text evidence="1">The sequence shown here is derived from an EMBL/GenBank/DDBJ whole genome shotgun (WGS) entry which is preliminary data.</text>
</comment>
<evidence type="ECO:0000313" key="1">
    <source>
        <dbReference type="EMBL" id="CAK5014737.1"/>
    </source>
</evidence>
<accession>A0ACB0XRN2</accession>
<organism evidence="1 2">
    <name type="scientific">Meloidogyne enterolobii</name>
    <name type="common">Root-knot nematode worm</name>
    <name type="synonym">Meloidogyne mayaguensis</name>
    <dbReference type="NCBI Taxonomy" id="390850"/>
    <lineage>
        <taxon>Eukaryota</taxon>
        <taxon>Metazoa</taxon>
        <taxon>Ecdysozoa</taxon>
        <taxon>Nematoda</taxon>
        <taxon>Chromadorea</taxon>
        <taxon>Rhabditida</taxon>
        <taxon>Tylenchina</taxon>
        <taxon>Tylenchomorpha</taxon>
        <taxon>Tylenchoidea</taxon>
        <taxon>Meloidogynidae</taxon>
        <taxon>Meloidogyninae</taxon>
        <taxon>Meloidogyne</taxon>
    </lineage>
</organism>
<keyword evidence="2" id="KW-1185">Reference proteome</keyword>
<dbReference type="Proteomes" id="UP001497535">
    <property type="component" value="Unassembled WGS sequence"/>
</dbReference>
<proteinExistence type="predicted"/>
<sequence length="91" mass="10148">MKEIVLVKTEACSKKEGSTNRQQLTTLSSTYLSELCPKNDSIGSYNGQLLITAKSEYSSEICPIEDSFIQQLINNESLEDQKVDLICIITL</sequence>